<evidence type="ECO:0000256" key="5">
    <source>
        <dbReference type="ARBA" id="ARBA00023242"/>
    </source>
</evidence>
<dbReference type="GO" id="GO:0005634">
    <property type="term" value="C:nucleus"/>
    <property type="evidence" value="ECO:0007669"/>
    <property type="project" value="UniProtKB-SubCell"/>
</dbReference>
<sequence>MPQAVGPSMDLGLDLGLGLSDQPLAFDSMTDMPFPLKLDSGLGNILMDDLLSPVGTTDPLLSSVSPGVSKGSSRRSSFSMEDEPGC</sequence>
<keyword evidence="2" id="KW-0805">Transcription regulation</keyword>
<keyword evidence="3" id="KW-0238">DNA-binding</keyword>
<keyword evidence="4" id="KW-0804">Transcription</keyword>
<reference evidence="8 9" key="1">
    <citation type="journal article" date="2018" name="Nat. Ecol. Evol.">
        <title>Shark genomes provide insights into elasmobranch evolution and the origin of vertebrates.</title>
        <authorList>
            <person name="Hara Y"/>
            <person name="Yamaguchi K"/>
            <person name="Onimaru K"/>
            <person name="Kadota M"/>
            <person name="Koyanagi M"/>
            <person name="Keeley SD"/>
            <person name="Tatsumi K"/>
            <person name="Tanaka K"/>
            <person name="Motone F"/>
            <person name="Kageyama Y"/>
            <person name="Nozu R"/>
            <person name="Adachi N"/>
            <person name="Nishimura O"/>
            <person name="Nakagawa R"/>
            <person name="Tanegashima C"/>
            <person name="Kiyatake I"/>
            <person name="Matsumoto R"/>
            <person name="Murakumo K"/>
            <person name="Nishida K"/>
            <person name="Terakita A"/>
            <person name="Kuratani S"/>
            <person name="Sato K"/>
            <person name="Hyodo S Kuraku.S."/>
        </authorList>
    </citation>
    <scope>NUCLEOTIDE SEQUENCE [LARGE SCALE GENOMIC DNA]</scope>
</reference>
<dbReference type="EMBL" id="BEZZ01035992">
    <property type="protein sequence ID" value="GCC40402.1"/>
    <property type="molecule type" value="Genomic_DNA"/>
</dbReference>
<dbReference type="Pfam" id="PF11851">
    <property type="entry name" value="DUF3371"/>
    <property type="match status" value="1"/>
</dbReference>
<feature type="region of interest" description="Disordered" evidence="6">
    <location>
        <begin position="56"/>
        <end position="86"/>
    </location>
</feature>
<dbReference type="GO" id="GO:0000978">
    <property type="term" value="F:RNA polymerase II cis-regulatory region sequence-specific DNA binding"/>
    <property type="evidence" value="ECO:0007669"/>
    <property type="project" value="TreeGrafter"/>
</dbReference>
<evidence type="ECO:0000313" key="9">
    <source>
        <dbReference type="Proteomes" id="UP000287033"/>
    </source>
</evidence>
<proteinExistence type="predicted"/>
<accession>A0A401TCP5</accession>
<dbReference type="STRING" id="137246.A0A401TCP5"/>
<protein>
    <recommendedName>
        <fullName evidence="7">MiT/TFE transcription factors C-terminal domain-containing protein</fullName>
    </recommendedName>
</protein>
<comment type="caution">
    <text evidence="8">The sequence shown here is derived from an EMBL/GenBank/DDBJ whole genome shotgun (WGS) entry which is preliminary data.</text>
</comment>
<evidence type="ECO:0000256" key="3">
    <source>
        <dbReference type="ARBA" id="ARBA00023125"/>
    </source>
</evidence>
<gene>
    <name evidence="8" type="ORF">chiPu_0024262</name>
</gene>
<dbReference type="PANTHER" id="PTHR45776:SF2">
    <property type="entry name" value="MIP04163P"/>
    <property type="match status" value="1"/>
</dbReference>
<evidence type="ECO:0000256" key="6">
    <source>
        <dbReference type="SAM" id="MobiDB-lite"/>
    </source>
</evidence>
<keyword evidence="9" id="KW-1185">Reference proteome</keyword>
<dbReference type="InterPro" id="IPR021802">
    <property type="entry name" value="MiT/TFE_C"/>
</dbReference>
<feature type="domain" description="MiT/TFE transcription factors C-terminal" evidence="7">
    <location>
        <begin position="13"/>
        <end position="83"/>
    </location>
</feature>
<feature type="compositionally biased region" description="Low complexity" evidence="6">
    <location>
        <begin position="59"/>
        <end position="79"/>
    </location>
</feature>
<keyword evidence="5" id="KW-0539">Nucleus</keyword>
<evidence type="ECO:0000256" key="4">
    <source>
        <dbReference type="ARBA" id="ARBA00023163"/>
    </source>
</evidence>
<name>A0A401TCP5_CHIPU</name>
<organism evidence="8 9">
    <name type="scientific">Chiloscyllium punctatum</name>
    <name type="common">Brownbanded bambooshark</name>
    <name type="synonym">Hemiscyllium punctatum</name>
    <dbReference type="NCBI Taxonomy" id="137246"/>
    <lineage>
        <taxon>Eukaryota</taxon>
        <taxon>Metazoa</taxon>
        <taxon>Chordata</taxon>
        <taxon>Craniata</taxon>
        <taxon>Vertebrata</taxon>
        <taxon>Chondrichthyes</taxon>
        <taxon>Elasmobranchii</taxon>
        <taxon>Galeomorphii</taxon>
        <taxon>Galeoidea</taxon>
        <taxon>Orectolobiformes</taxon>
        <taxon>Hemiscylliidae</taxon>
        <taxon>Chiloscyllium</taxon>
    </lineage>
</organism>
<dbReference type="AlphaFoldDB" id="A0A401TCP5"/>
<evidence type="ECO:0000313" key="8">
    <source>
        <dbReference type="EMBL" id="GCC40402.1"/>
    </source>
</evidence>
<evidence type="ECO:0000256" key="1">
    <source>
        <dbReference type="ARBA" id="ARBA00004123"/>
    </source>
</evidence>
<comment type="subcellular location">
    <subcellularLocation>
        <location evidence="1">Nucleus</location>
    </subcellularLocation>
</comment>
<dbReference type="PANTHER" id="PTHR45776">
    <property type="entry name" value="MIP04163P"/>
    <property type="match status" value="1"/>
</dbReference>
<evidence type="ECO:0000259" key="7">
    <source>
        <dbReference type="Pfam" id="PF11851"/>
    </source>
</evidence>
<dbReference type="GO" id="GO:0000981">
    <property type="term" value="F:DNA-binding transcription factor activity, RNA polymerase II-specific"/>
    <property type="evidence" value="ECO:0007669"/>
    <property type="project" value="TreeGrafter"/>
</dbReference>
<evidence type="ECO:0000256" key="2">
    <source>
        <dbReference type="ARBA" id="ARBA00023015"/>
    </source>
</evidence>
<dbReference type="Proteomes" id="UP000287033">
    <property type="component" value="Unassembled WGS sequence"/>
</dbReference>